<dbReference type="AlphaFoldDB" id="A0A0E3JYY0"/>
<evidence type="ECO:0000313" key="2">
    <source>
        <dbReference type="Proteomes" id="UP000033115"/>
    </source>
</evidence>
<dbReference type="Proteomes" id="UP000033115">
    <property type="component" value="Chromosome"/>
</dbReference>
<accession>A0A0E3JYY0</accession>
<organism evidence="1 2">
    <name type="scientific">Clostridium scatologenes</name>
    <dbReference type="NCBI Taxonomy" id="1548"/>
    <lineage>
        <taxon>Bacteria</taxon>
        <taxon>Bacillati</taxon>
        <taxon>Bacillota</taxon>
        <taxon>Clostridia</taxon>
        <taxon>Eubacteriales</taxon>
        <taxon>Clostridiaceae</taxon>
        <taxon>Clostridium</taxon>
    </lineage>
</organism>
<evidence type="ECO:0000313" key="1">
    <source>
        <dbReference type="EMBL" id="AKA69368.1"/>
    </source>
</evidence>
<sequence>MRRAISFLSADKLSDLFLQIIWLNSQKKQLLCLIKSKF</sequence>
<gene>
    <name evidence="1" type="ORF">CSCA_2243</name>
</gene>
<dbReference type="STRING" id="1548.CSCA_2243"/>
<dbReference type="KEGG" id="csq:CSCA_2243"/>
<reference evidence="1 2" key="1">
    <citation type="journal article" date="2015" name="J. Biotechnol.">
        <title>Complete genome sequence of a malodorant-producing acetogen, Clostridium scatologenes ATCC 25775(T).</title>
        <authorList>
            <person name="Zhu Z."/>
            <person name="Guo T."/>
            <person name="Zheng H."/>
            <person name="Song T."/>
            <person name="Ouyang P."/>
            <person name="Xie J."/>
        </authorList>
    </citation>
    <scope>NUCLEOTIDE SEQUENCE [LARGE SCALE GENOMIC DNA]</scope>
    <source>
        <strain evidence="1 2">ATCC 25775</strain>
    </source>
</reference>
<dbReference type="EMBL" id="CP009933">
    <property type="protein sequence ID" value="AKA69368.1"/>
    <property type="molecule type" value="Genomic_DNA"/>
</dbReference>
<dbReference type="HOGENOM" id="CLU_3326623_0_0_9"/>
<name>A0A0E3JYY0_CLOSL</name>
<proteinExistence type="predicted"/>
<keyword evidence="2" id="KW-1185">Reference proteome</keyword>
<protein>
    <submittedName>
        <fullName evidence="1">Uncharacterized protein</fullName>
    </submittedName>
</protein>